<name>A0ABQ9GFI7_9NEOP</name>
<dbReference type="Proteomes" id="UP001159363">
    <property type="component" value="Chromosome 12"/>
</dbReference>
<evidence type="ECO:0008006" key="4">
    <source>
        <dbReference type="Google" id="ProtNLM"/>
    </source>
</evidence>
<feature type="transmembrane region" description="Helical" evidence="1">
    <location>
        <begin position="6"/>
        <end position="27"/>
    </location>
</feature>
<gene>
    <name evidence="2" type="ORF">PR048_029239</name>
</gene>
<keyword evidence="1" id="KW-0812">Transmembrane</keyword>
<keyword evidence="1" id="KW-0472">Membrane</keyword>
<evidence type="ECO:0000313" key="3">
    <source>
        <dbReference type="Proteomes" id="UP001159363"/>
    </source>
</evidence>
<evidence type="ECO:0000313" key="2">
    <source>
        <dbReference type="EMBL" id="KAJ8870222.1"/>
    </source>
</evidence>
<organism evidence="2 3">
    <name type="scientific">Dryococelus australis</name>
    <dbReference type="NCBI Taxonomy" id="614101"/>
    <lineage>
        <taxon>Eukaryota</taxon>
        <taxon>Metazoa</taxon>
        <taxon>Ecdysozoa</taxon>
        <taxon>Arthropoda</taxon>
        <taxon>Hexapoda</taxon>
        <taxon>Insecta</taxon>
        <taxon>Pterygota</taxon>
        <taxon>Neoptera</taxon>
        <taxon>Polyneoptera</taxon>
        <taxon>Phasmatodea</taxon>
        <taxon>Verophasmatodea</taxon>
        <taxon>Anareolatae</taxon>
        <taxon>Phasmatidae</taxon>
        <taxon>Eurycanthinae</taxon>
        <taxon>Dryococelus</taxon>
    </lineage>
</organism>
<sequence length="729" mass="81825">MVQNIAFFPLQSVGYLVSHPFVFLLFLSNKFQQIRGLPLRGGGSREQTTETRERGVKGLESRVLSFGSSVKGSRSRPRVKVTKVTWYQYGENDDSRLTGMTEHDVGSGSRPPTPCVRLSKIIILVNKIQYGDRVQSQHGCSRLRPFRQPRWLVAPMHDSCKIKKFNKPRQEQDSNLGSLTFELNVSPLSHLAQRKCFQMHCPERVDNASLTCVKHDKACTLRLMEKDRNDMNDVLKNIPRELLRNLTRRKEHGQIRRRGPREGCHLVYANQRARTEYNGRGFAVAESSMVQEIWPYYAQPSPTHDPLGGGPGDGAGQVRPADVPKTLESMLSCTSGTWTGPVLLRQRIPSPLQKRRQNVSDDVRDVPRTGKMLLVFPPEANGQCSTRIASHRLKMRCSCLDTVEDELSYAEARGEVQQTACVTVDQLRMVSACIPTSLHFRNRVHGCAQLPLTNGAAIDTSADTSPFNGARLRRPDVLRTSKRPPEYSEAHATTGLSRCSTGHDCVSRLSHFNSADFPSAAFRPSLHDTQFLLPSVIYNYGYDRRHKGFHSRREERMHQSAQFTVNSLYNETAHGGLLNDDVISSCKQVTDMTAGITELVSSGPGYKFPASVSHAAMAAAPSPRFQDRQQAQRRPLHVQNTEQLRYDRIGCAEVPVSRKEEKKSEVFSGVYIEVRELTRGEFASLCAGSLVASGRPSRTYREEDAKTSCNKNIDWGRGVSQFIFITYAE</sequence>
<evidence type="ECO:0000256" key="1">
    <source>
        <dbReference type="SAM" id="Phobius"/>
    </source>
</evidence>
<dbReference type="EMBL" id="JARBHB010000013">
    <property type="protein sequence ID" value="KAJ8870222.1"/>
    <property type="molecule type" value="Genomic_DNA"/>
</dbReference>
<comment type="caution">
    <text evidence="2">The sequence shown here is derived from an EMBL/GenBank/DDBJ whole genome shotgun (WGS) entry which is preliminary data.</text>
</comment>
<proteinExistence type="predicted"/>
<accession>A0ABQ9GFI7</accession>
<reference evidence="2 3" key="1">
    <citation type="submission" date="2023-02" db="EMBL/GenBank/DDBJ databases">
        <title>LHISI_Scaffold_Assembly.</title>
        <authorList>
            <person name="Stuart O.P."/>
            <person name="Cleave R."/>
            <person name="Magrath M.J.L."/>
            <person name="Mikheyev A.S."/>
        </authorList>
    </citation>
    <scope>NUCLEOTIDE SEQUENCE [LARGE SCALE GENOMIC DNA]</scope>
    <source>
        <strain evidence="2">Daus_M_001</strain>
        <tissue evidence="2">Leg muscle</tissue>
    </source>
</reference>
<keyword evidence="1" id="KW-1133">Transmembrane helix</keyword>
<keyword evidence="3" id="KW-1185">Reference proteome</keyword>
<protein>
    <recommendedName>
        <fullName evidence="4">DNA-directed RNA polymerase</fullName>
    </recommendedName>
</protein>